<proteinExistence type="predicted"/>
<dbReference type="EMBL" id="CM045762">
    <property type="protein sequence ID" value="KAI8011698.1"/>
    <property type="molecule type" value="Genomic_DNA"/>
</dbReference>
<reference evidence="1 2" key="1">
    <citation type="journal article" date="2022" name="Plant J.">
        <title>Chromosome-level genome of Camellia lanceoleosa provides a valuable resource for understanding genome evolution and self-incompatibility.</title>
        <authorList>
            <person name="Gong W."/>
            <person name="Xiao S."/>
            <person name="Wang L."/>
            <person name="Liao Z."/>
            <person name="Chang Y."/>
            <person name="Mo W."/>
            <person name="Hu G."/>
            <person name="Li W."/>
            <person name="Zhao G."/>
            <person name="Zhu H."/>
            <person name="Hu X."/>
            <person name="Ji K."/>
            <person name="Xiang X."/>
            <person name="Song Q."/>
            <person name="Yuan D."/>
            <person name="Jin S."/>
            <person name="Zhang L."/>
        </authorList>
    </citation>
    <scope>NUCLEOTIDE SEQUENCE [LARGE SCALE GENOMIC DNA]</scope>
    <source>
        <strain evidence="1">SQ_2022a</strain>
    </source>
</reference>
<evidence type="ECO:0000313" key="1">
    <source>
        <dbReference type="EMBL" id="KAI8011698.1"/>
    </source>
</evidence>
<comment type="caution">
    <text evidence="1">The sequence shown here is derived from an EMBL/GenBank/DDBJ whole genome shotgun (WGS) entry which is preliminary data.</text>
</comment>
<protein>
    <submittedName>
        <fullName evidence="1">Uncharacterized protein</fullName>
    </submittedName>
</protein>
<dbReference type="Proteomes" id="UP001060215">
    <property type="component" value="Chromosome 5"/>
</dbReference>
<organism evidence="1 2">
    <name type="scientific">Camellia lanceoleosa</name>
    <dbReference type="NCBI Taxonomy" id="1840588"/>
    <lineage>
        <taxon>Eukaryota</taxon>
        <taxon>Viridiplantae</taxon>
        <taxon>Streptophyta</taxon>
        <taxon>Embryophyta</taxon>
        <taxon>Tracheophyta</taxon>
        <taxon>Spermatophyta</taxon>
        <taxon>Magnoliopsida</taxon>
        <taxon>eudicotyledons</taxon>
        <taxon>Gunneridae</taxon>
        <taxon>Pentapetalae</taxon>
        <taxon>asterids</taxon>
        <taxon>Ericales</taxon>
        <taxon>Theaceae</taxon>
        <taxon>Camellia</taxon>
    </lineage>
</organism>
<accession>A0ACC0HGA7</accession>
<keyword evidence="2" id="KW-1185">Reference proteome</keyword>
<gene>
    <name evidence="1" type="ORF">LOK49_LG06G00944</name>
</gene>
<name>A0ACC0HGA7_9ERIC</name>
<evidence type="ECO:0000313" key="2">
    <source>
        <dbReference type="Proteomes" id="UP001060215"/>
    </source>
</evidence>
<sequence>MYQKKKIKNTGTEWIEDQLHRHHRSAISFIDLHHRHHRSASSPSPISFSSSSPSFLPLLFSRSSLSFLPLFEPIFEPVFELRIFILNFIWLFSSTLHLYSFYFIFWAINEISLTFPKYVGVLLFPLILQVSPASLILMEELAYVVIDMLTRFILLIDKIFSGF</sequence>